<evidence type="ECO:0000313" key="8">
    <source>
        <dbReference type="EMBL" id="KAF2870575.1"/>
    </source>
</evidence>
<reference evidence="8 9" key="1">
    <citation type="submission" date="2020-01" db="EMBL/GenBank/DDBJ databases">
        <authorList>
            <consortium name="DOE Joint Genome Institute"/>
            <person name="Haridas S."/>
            <person name="Albert R."/>
            <person name="Binder M."/>
            <person name="Bloem J."/>
            <person name="Labutti K."/>
            <person name="Salamov A."/>
            <person name="Andreopoulos B."/>
            <person name="Baker S.E."/>
            <person name="Barry K."/>
            <person name="Bills G."/>
            <person name="Bluhm B.H."/>
            <person name="Cannon C."/>
            <person name="Castanera R."/>
            <person name="Culley D.E."/>
            <person name="Daum C."/>
            <person name="Ezra D."/>
            <person name="Gonzalez J.B."/>
            <person name="Henrissat B."/>
            <person name="Kuo A."/>
            <person name="Liang C."/>
            <person name="Lipzen A."/>
            <person name="Lutzoni F."/>
            <person name="Magnuson J."/>
            <person name="Mondo S."/>
            <person name="Nolan M."/>
            <person name="Ohm R."/>
            <person name="Pangilinan J."/>
            <person name="Park H.-J.H."/>
            <person name="Ramirez L."/>
            <person name="Alfaro M."/>
            <person name="Sun H."/>
            <person name="Tritt A."/>
            <person name="Yoshinaga Y."/>
            <person name="Zwiers L.-H.L."/>
            <person name="Turgeon B.G."/>
            <person name="Goodwin S.B."/>
            <person name="Spatafora J.W."/>
            <person name="Crous P.W."/>
            <person name="Grigoriev I.V."/>
        </authorList>
    </citation>
    <scope>NUCLEOTIDE SEQUENCE [LARGE SCALE GENOMIC DNA]</scope>
    <source>
        <strain evidence="8 9">CBS 611.86</strain>
    </source>
</reference>
<protein>
    <submittedName>
        <fullName evidence="8">Kinetochore complex Sim4 subunit Fta1-domain-containing protein</fullName>
    </submittedName>
</protein>
<dbReference type="EMBL" id="JAADJZ010000013">
    <property type="protein sequence ID" value="KAF2870575.1"/>
    <property type="molecule type" value="Genomic_DNA"/>
</dbReference>
<dbReference type="Proteomes" id="UP000481861">
    <property type="component" value="Unassembled WGS sequence"/>
</dbReference>
<accession>A0A7C8M8U8</accession>
<dbReference type="GO" id="GO:0005634">
    <property type="term" value="C:nucleus"/>
    <property type="evidence" value="ECO:0007669"/>
    <property type="project" value="UniProtKB-SubCell"/>
</dbReference>
<evidence type="ECO:0000313" key="9">
    <source>
        <dbReference type="Proteomes" id="UP000481861"/>
    </source>
</evidence>
<feature type="region of interest" description="Disordered" evidence="7">
    <location>
        <begin position="340"/>
        <end position="396"/>
    </location>
</feature>
<evidence type="ECO:0000256" key="6">
    <source>
        <dbReference type="ARBA" id="ARBA00023328"/>
    </source>
</evidence>
<dbReference type="PANTHER" id="PTHR31740:SF2">
    <property type="entry name" value="CENTROMERE PROTEIN L"/>
    <property type="match status" value="1"/>
</dbReference>
<dbReference type="AlphaFoldDB" id="A0A7C8M8U8"/>
<evidence type="ECO:0000256" key="7">
    <source>
        <dbReference type="SAM" id="MobiDB-lite"/>
    </source>
</evidence>
<comment type="similarity">
    <text evidence="3">Belongs to the CENP-L/IML3 family.</text>
</comment>
<evidence type="ECO:0000256" key="3">
    <source>
        <dbReference type="ARBA" id="ARBA00011060"/>
    </source>
</evidence>
<dbReference type="GO" id="GO:0000775">
    <property type="term" value="C:chromosome, centromeric region"/>
    <property type="evidence" value="ECO:0007669"/>
    <property type="project" value="UniProtKB-SubCell"/>
</dbReference>
<organism evidence="8 9">
    <name type="scientific">Massariosphaeria phaeospora</name>
    <dbReference type="NCBI Taxonomy" id="100035"/>
    <lineage>
        <taxon>Eukaryota</taxon>
        <taxon>Fungi</taxon>
        <taxon>Dikarya</taxon>
        <taxon>Ascomycota</taxon>
        <taxon>Pezizomycotina</taxon>
        <taxon>Dothideomycetes</taxon>
        <taxon>Pleosporomycetidae</taxon>
        <taxon>Pleosporales</taxon>
        <taxon>Pleosporales incertae sedis</taxon>
        <taxon>Massariosphaeria</taxon>
    </lineage>
</organism>
<evidence type="ECO:0000256" key="4">
    <source>
        <dbReference type="ARBA" id="ARBA00022454"/>
    </source>
</evidence>
<keyword evidence="9" id="KW-1185">Reference proteome</keyword>
<name>A0A7C8M8U8_9PLEO</name>
<comment type="subcellular location">
    <subcellularLocation>
        <location evidence="2">Chromosome</location>
        <location evidence="2">Centromere</location>
    </subcellularLocation>
    <subcellularLocation>
        <location evidence="1">Nucleus</location>
    </subcellularLocation>
</comment>
<evidence type="ECO:0000256" key="1">
    <source>
        <dbReference type="ARBA" id="ARBA00004123"/>
    </source>
</evidence>
<comment type="caution">
    <text evidence="8">The sequence shown here is derived from an EMBL/GenBank/DDBJ whole genome shotgun (WGS) entry which is preliminary data.</text>
</comment>
<dbReference type="Pfam" id="PF13092">
    <property type="entry name" value="CENP-L"/>
    <property type="match status" value="1"/>
</dbReference>
<keyword evidence="4" id="KW-0158">Chromosome</keyword>
<proteinExistence type="inferred from homology"/>
<dbReference type="PANTHER" id="PTHR31740">
    <property type="entry name" value="CENTROMERE PROTEIN L"/>
    <property type="match status" value="1"/>
</dbReference>
<sequence length="396" mass="43367">MADIPSYPLFNRTYHLYRLSPLYHGDTPLLDAKSLRTHAKRLREQLKGDNVRGVEVDFAGTEGALPNLGPLDECSWELMGDEDAWIDRHRHLLEPDASQLSSAVAPDQARGIEVTLEYEKQSYNALILRDPETTSSLDHFTSLPLLLVKMPAPIREIFLNYLKTTFDAHVVSMKLPSAFLTSSLDTYLQHLSSDGSTQSITDVIRQLQLQLTFPTSTTLLKHIDLTIAGDDVPGFLNRGKLLPTSLHKPFTSAISSYINKHLAIDLSNPKVQISKISCSAFTVSTDRLRIVAPDIQSDTSSSGAGDPPASSAQLAVQDFFVSLVREATGSGKFLPEDITAEKRSSTPSSTAIRRVGSRKRAVSNAAAGNTTKRTKAKGKENSTHPDGNQAMLDELV</sequence>
<keyword evidence="6" id="KW-0137">Centromere</keyword>
<dbReference type="InterPro" id="IPR025204">
    <property type="entry name" value="CENP-L"/>
</dbReference>
<gene>
    <name evidence="8" type="ORF">BDV95DRAFT_595305</name>
</gene>
<evidence type="ECO:0000256" key="2">
    <source>
        <dbReference type="ARBA" id="ARBA00004584"/>
    </source>
</evidence>
<keyword evidence="5" id="KW-0539">Nucleus</keyword>
<dbReference type="OrthoDB" id="8864979at2759"/>
<evidence type="ECO:0000256" key="5">
    <source>
        <dbReference type="ARBA" id="ARBA00023242"/>
    </source>
</evidence>